<evidence type="ECO:0000256" key="1">
    <source>
        <dbReference type="ARBA" id="ARBA00023015"/>
    </source>
</evidence>
<dbReference type="InterPro" id="IPR050109">
    <property type="entry name" value="HTH-type_TetR-like_transc_reg"/>
</dbReference>
<organism evidence="6 7">
    <name type="scientific">Phytoactinopolyspora mesophila</name>
    <dbReference type="NCBI Taxonomy" id="2650750"/>
    <lineage>
        <taxon>Bacteria</taxon>
        <taxon>Bacillati</taxon>
        <taxon>Actinomycetota</taxon>
        <taxon>Actinomycetes</taxon>
        <taxon>Jiangellales</taxon>
        <taxon>Jiangellaceae</taxon>
        <taxon>Phytoactinopolyspora</taxon>
    </lineage>
</organism>
<keyword evidence="1" id="KW-0805">Transcription regulation</keyword>
<name>A0A7K3LYG2_9ACTN</name>
<evidence type="ECO:0000313" key="7">
    <source>
        <dbReference type="Proteomes" id="UP000460435"/>
    </source>
</evidence>
<dbReference type="InterPro" id="IPR036271">
    <property type="entry name" value="Tet_transcr_reg_TetR-rel_C_sf"/>
</dbReference>
<evidence type="ECO:0000259" key="5">
    <source>
        <dbReference type="PROSITE" id="PS50977"/>
    </source>
</evidence>
<dbReference type="Pfam" id="PF00440">
    <property type="entry name" value="TetR_N"/>
    <property type="match status" value="1"/>
</dbReference>
<dbReference type="PROSITE" id="PS50977">
    <property type="entry name" value="HTH_TETR_2"/>
    <property type="match status" value="1"/>
</dbReference>
<evidence type="ECO:0000313" key="6">
    <source>
        <dbReference type="EMBL" id="NDL56081.1"/>
    </source>
</evidence>
<sequence>MRHDGIARATTKEIARRAGFSEATLYKHFAHKTEIFVAVLHERAPGFADALGALGERVGQGTVAANLRDVTRAAMAFYDQAFIIAVGVFSERRVLEALRADLYRMGAGPEGVNHTVAAYLRAEQGVGRVRADVDADAAASLLMGACLQRAFFRHFYDREAEEPEAKATEFVRVVIGGIETAQ</sequence>
<gene>
    <name evidence="6" type="ORF">F7O44_03230</name>
</gene>
<dbReference type="PANTHER" id="PTHR30055:SF234">
    <property type="entry name" value="HTH-TYPE TRANSCRIPTIONAL REGULATOR BETI"/>
    <property type="match status" value="1"/>
</dbReference>
<dbReference type="GO" id="GO:0003700">
    <property type="term" value="F:DNA-binding transcription factor activity"/>
    <property type="evidence" value="ECO:0007669"/>
    <property type="project" value="TreeGrafter"/>
</dbReference>
<dbReference type="Gene3D" id="1.10.357.10">
    <property type="entry name" value="Tetracycline Repressor, domain 2"/>
    <property type="match status" value="1"/>
</dbReference>
<evidence type="ECO:0000256" key="4">
    <source>
        <dbReference type="PROSITE-ProRule" id="PRU00335"/>
    </source>
</evidence>
<dbReference type="PANTHER" id="PTHR30055">
    <property type="entry name" value="HTH-TYPE TRANSCRIPTIONAL REGULATOR RUTR"/>
    <property type="match status" value="1"/>
</dbReference>
<dbReference type="AlphaFoldDB" id="A0A7K3LYG2"/>
<evidence type="ECO:0000256" key="3">
    <source>
        <dbReference type="ARBA" id="ARBA00023163"/>
    </source>
</evidence>
<keyword evidence="2 4" id="KW-0238">DNA-binding</keyword>
<accession>A0A7K3LYG2</accession>
<feature type="domain" description="HTH tetR-type" evidence="5">
    <location>
        <begin position="1"/>
        <end position="47"/>
    </location>
</feature>
<comment type="caution">
    <text evidence="6">The sequence shown here is derived from an EMBL/GenBank/DDBJ whole genome shotgun (WGS) entry which is preliminary data.</text>
</comment>
<dbReference type="Proteomes" id="UP000460435">
    <property type="component" value="Unassembled WGS sequence"/>
</dbReference>
<feature type="DNA-binding region" description="H-T-H motif" evidence="4">
    <location>
        <begin position="10"/>
        <end position="29"/>
    </location>
</feature>
<protein>
    <submittedName>
        <fullName evidence="6">TetR family transcriptional regulator</fullName>
    </submittedName>
</protein>
<reference evidence="6 7" key="1">
    <citation type="submission" date="2019-11" db="EMBL/GenBank/DDBJ databases">
        <authorList>
            <person name="Li X.-J."/>
            <person name="Feng X.-M."/>
        </authorList>
    </citation>
    <scope>NUCLEOTIDE SEQUENCE [LARGE SCALE GENOMIC DNA]</scope>
    <source>
        <strain evidence="6 7">XMNu-373</strain>
    </source>
</reference>
<dbReference type="SUPFAM" id="SSF46689">
    <property type="entry name" value="Homeodomain-like"/>
    <property type="match status" value="1"/>
</dbReference>
<dbReference type="InterPro" id="IPR001647">
    <property type="entry name" value="HTH_TetR"/>
</dbReference>
<dbReference type="EMBL" id="WLZY01000001">
    <property type="protein sequence ID" value="NDL56081.1"/>
    <property type="molecule type" value="Genomic_DNA"/>
</dbReference>
<dbReference type="SUPFAM" id="SSF48498">
    <property type="entry name" value="Tetracyclin repressor-like, C-terminal domain"/>
    <property type="match status" value="1"/>
</dbReference>
<keyword evidence="7" id="KW-1185">Reference proteome</keyword>
<dbReference type="InterPro" id="IPR009057">
    <property type="entry name" value="Homeodomain-like_sf"/>
</dbReference>
<dbReference type="InterPro" id="IPR039536">
    <property type="entry name" value="TetR_C_Proteobacteria"/>
</dbReference>
<evidence type="ECO:0000256" key="2">
    <source>
        <dbReference type="ARBA" id="ARBA00023125"/>
    </source>
</evidence>
<proteinExistence type="predicted"/>
<dbReference type="GO" id="GO:0000976">
    <property type="term" value="F:transcription cis-regulatory region binding"/>
    <property type="evidence" value="ECO:0007669"/>
    <property type="project" value="TreeGrafter"/>
</dbReference>
<dbReference type="Pfam" id="PF14246">
    <property type="entry name" value="TetR_C_7"/>
    <property type="match status" value="1"/>
</dbReference>
<keyword evidence="3" id="KW-0804">Transcription</keyword>